<sequence length="128" mass="14562">MKNRKMVYAICIAGLIAIASLGLYKWFVEGELRLDTIIFFSIFSAYLFNFIANGRTELEDQDEREAYLSKKASGLSYVILVVCLGVILFVVEGTGRLTELKNIPLVICFSLSLFIYPMVRAIVFFNQR</sequence>
<feature type="transmembrane region" description="Helical" evidence="1">
    <location>
        <begin position="103"/>
        <end position="125"/>
    </location>
</feature>
<keyword evidence="1" id="KW-0472">Membrane</keyword>
<feature type="transmembrane region" description="Helical" evidence="1">
    <location>
        <begin position="7"/>
        <end position="28"/>
    </location>
</feature>
<comment type="caution">
    <text evidence="2">The sequence shown here is derived from an EMBL/GenBank/DDBJ whole genome shotgun (WGS) entry which is preliminary data.</text>
</comment>
<protein>
    <recommendedName>
        <fullName evidence="4">DUF2178 domain-containing protein</fullName>
    </recommendedName>
</protein>
<gene>
    <name evidence="2" type="ORF">F9U64_15700</name>
</gene>
<evidence type="ECO:0000313" key="2">
    <source>
        <dbReference type="EMBL" id="KAB8129006.1"/>
    </source>
</evidence>
<reference evidence="2 3" key="1">
    <citation type="submission" date="2019-10" db="EMBL/GenBank/DDBJ databases">
        <title>Gracilibacillus sp. nov. isolated from rice seeds.</title>
        <authorList>
            <person name="He S."/>
        </authorList>
    </citation>
    <scope>NUCLEOTIDE SEQUENCE [LARGE SCALE GENOMIC DNA]</scope>
    <source>
        <strain evidence="2 3">TD8</strain>
    </source>
</reference>
<accession>A0A7C8GSQ9</accession>
<dbReference type="Proteomes" id="UP000480246">
    <property type="component" value="Unassembled WGS sequence"/>
</dbReference>
<dbReference type="OrthoDB" id="2974577at2"/>
<dbReference type="AlphaFoldDB" id="A0A7C8GSQ9"/>
<keyword evidence="3" id="KW-1185">Reference proteome</keyword>
<name>A0A7C8GSQ9_9BACI</name>
<dbReference type="RefSeq" id="WP_153405711.1">
    <property type="nucleotide sequence ID" value="NZ_ML762437.1"/>
</dbReference>
<feature type="transmembrane region" description="Helical" evidence="1">
    <location>
        <begin position="34"/>
        <end position="52"/>
    </location>
</feature>
<evidence type="ECO:0000256" key="1">
    <source>
        <dbReference type="SAM" id="Phobius"/>
    </source>
</evidence>
<keyword evidence="1" id="KW-0812">Transmembrane</keyword>
<organism evidence="2 3">
    <name type="scientific">Gracilibacillus oryzae</name>
    <dbReference type="NCBI Taxonomy" id="1672701"/>
    <lineage>
        <taxon>Bacteria</taxon>
        <taxon>Bacillati</taxon>
        <taxon>Bacillota</taxon>
        <taxon>Bacilli</taxon>
        <taxon>Bacillales</taxon>
        <taxon>Bacillaceae</taxon>
        <taxon>Gracilibacillus</taxon>
    </lineage>
</organism>
<dbReference type="EMBL" id="WEID01000078">
    <property type="protein sequence ID" value="KAB8129006.1"/>
    <property type="molecule type" value="Genomic_DNA"/>
</dbReference>
<feature type="transmembrane region" description="Helical" evidence="1">
    <location>
        <begin position="72"/>
        <end position="91"/>
    </location>
</feature>
<keyword evidence="1" id="KW-1133">Transmembrane helix</keyword>
<proteinExistence type="predicted"/>
<evidence type="ECO:0000313" key="3">
    <source>
        <dbReference type="Proteomes" id="UP000480246"/>
    </source>
</evidence>
<evidence type="ECO:0008006" key="4">
    <source>
        <dbReference type="Google" id="ProtNLM"/>
    </source>
</evidence>